<dbReference type="Proteomes" id="UP000306888">
    <property type="component" value="Unassembled WGS sequence"/>
</dbReference>
<organism evidence="5 6">
    <name type="scientific">Clostridium sartagoforme</name>
    <dbReference type="NCBI Taxonomy" id="84031"/>
    <lineage>
        <taxon>Bacteria</taxon>
        <taxon>Bacillati</taxon>
        <taxon>Bacillota</taxon>
        <taxon>Clostridia</taxon>
        <taxon>Eubacteriales</taxon>
        <taxon>Clostridiaceae</taxon>
        <taxon>Clostridium</taxon>
    </lineage>
</organism>
<keyword evidence="6" id="KW-1185">Reference proteome</keyword>
<gene>
    <name evidence="5" type="ORF">E5347_09585</name>
</gene>
<proteinExistence type="predicted"/>
<comment type="caution">
    <text evidence="5">The sequence shown here is derived from an EMBL/GenBank/DDBJ whole genome shotgun (WGS) entry which is preliminary data.</text>
</comment>
<dbReference type="InterPro" id="IPR015915">
    <property type="entry name" value="Kelch-typ_b-propeller"/>
</dbReference>
<feature type="compositionally biased region" description="Polar residues" evidence="1">
    <location>
        <begin position="76"/>
        <end position="90"/>
    </location>
</feature>
<dbReference type="EMBL" id="SRYR01000003">
    <property type="protein sequence ID" value="TGY42460.1"/>
    <property type="molecule type" value="Genomic_DNA"/>
</dbReference>
<feature type="compositionally biased region" description="Basic and acidic residues" evidence="1">
    <location>
        <begin position="64"/>
        <end position="75"/>
    </location>
</feature>
<evidence type="ECO:0000313" key="5">
    <source>
        <dbReference type="EMBL" id="TGY42460.1"/>
    </source>
</evidence>
<dbReference type="RefSeq" id="WP_207670470.1">
    <property type="nucleotide sequence ID" value="NZ_SRYR01000003.1"/>
</dbReference>
<evidence type="ECO:0000313" key="6">
    <source>
        <dbReference type="Proteomes" id="UP000306888"/>
    </source>
</evidence>
<feature type="region of interest" description="Disordered" evidence="1">
    <location>
        <begin position="64"/>
        <end position="90"/>
    </location>
</feature>
<evidence type="ECO:0008006" key="7">
    <source>
        <dbReference type="Google" id="ProtNLM"/>
    </source>
</evidence>
<dbReference type="Gene3D" id="2.60.40.10">
    <property type="entry name" value="Immunoglobulins"/>
    <property type="match status" value="1"/>
</dbReference>
<feature type="signal peptide" evidence="2">
    <location>
        <begin position="1"/>
        <end position="28"/>
    </location>
</feature>
<dbReference type="SUPFAM" id="SSF117281">
    <property type="entry name" value="Kelch motif"/>
    <property type="match status" value="1"/>
</dbReference>
<name>A0A4V3RL56_9CLOT</name>
<feature type="domain" description="Two component regulator three Y" evidence="4">
    <location>
        <begin position="507"/>
        <end position="573"/>
    </location>
</feature>
<feature type="non-terminal residue" evidence="5">
    <location>
        <position position="720"/>
    </location>
</feature>
<reference evidence="5 6" key="1">
    <citation type="submission" date="2019-04" db="EMBL/GenBank/DDBJ databases">
        <title>Microbes associate with the intestines of laboratory mice.</title>
        <authorList>
            <person name="Navarre W."/>
            <person name="Wong E."/>
            <person name="Huang K."/>
            <person name="Tropini C."/>
            <person name="Ng K."/>
            <person name="Yu B."/>
        </authorList>
    </citation>
    <scope>NUCLEOTIDE SEQUENCE [LARGE SCALE GENOMIC DNA]</scope>
    <source>
        <strain evidence="5 6">NM50_B9-20</strain>
    </source>
</reference>
<protein>
    <recommendedName>
        <fullName evidence="7">Mannosyl-glycoprotein endo-beta-N-acetylglucosamidase-like domain-containing protein</fullName>
    </recommendedName>
</protein>
<feature type="chain" id="PRO_5020998523" description="Mannosyl-glycoprotein endo-beta-N-acetylglucosamidase-like domain-containing protein" evidence="2">
    <location>
        <begin position="29"/>
        <end position="720"/>
    </location>
</feature>
<evidence type="ECO:0000256" key="1">
    <source>
        <dbReference type="SAM" id="MobiDB-lite"/>
    </source>
</evidence>
<evidence type="ECO:0000259" key="3">
    <source>
        <dbReference type="Pfam" id="PF01832"/>
    </source>
</evidence>
<dbReference type="GO" id="GO:0004040">
    <property type="term" value="F:amidase activity"/>
    <property type="evidence" value="ECO:0007669"/>
    <property type="project" value="InterPro"/>
</dbReference>
<dbReference type="InterPro" id="IPR002901">
    <property type="entry name" value="MGlyc_endo_b_GlcNAc-like_dom"/>
</dbReference>
<evidence type="ECO:0000256" key="2">
    <source>
        <dbReference type="SAM" id="SignalP"/>
    </source>
</evidence>
<dbReference type="Pfam" id="PF01832">
    <property type="entry name" value="Glucosaminidase"/>
    <property type="match status" value="1"/>
</dbReference>
<accession>A0A4V3RL56</accession>
<dbReference type="Gene3D" id="1.10.530.10">
    <property type="match status" value="1"/>
</dbReference>
<feature type="domain" description="Mannosyl-glycoprotein endo-beta-N-acetylglucosamidase-like" evidence="3">
    <location>
        <begin position="251"/>
        <end position="378"/>
    </location>
</feature>
<evidence type="ECO:0000259" key="4">
    <source>
        <dbReference type="Pfam" id="PF07495"/>
    </source>
</evidence>
<sequence length="720" mass="79860">MKKIKQLAIFMAAMFILNIISPNVISFAEVVNNTIVDKQDNSEEFKTDIQAEEVTKEESIILENDKGGEVSKESDTSIVTDNNVSNENVQSKNNDSIISTVDTKSTIISKVENPVMDQKLTEAFKIKGYAVSKDGISKVEIYLDNVKYATATYGIERKDIGSQYPDYPKSNNSGFEYFFKNVSNGKHEIKVSVIDNKGNKSDSIIRVNIDNTKTKIMSVGSLDRVQMINMLRSKNTNLDLKYIVDFVDFTIKEAKIEGVNHDILFAQMMHETGYLKFGGDVKPEQNNFAGIGATGNGNPGNSFPSVEIGIRAVVQHLKAYASTEPLKQAVVDPRFDYVKRGTAIYLEHLGIQENPEGYGWATARGYGYNILNIISELKNQSKTLNFSVLDDVSISGKLSTGSKVTVTATGNPVNDTLYRIWVCNRDTDKWTLLSDWSAMRTADFNPDKAGNYSFVVHAKHKNSTTTSQDHYINKDFKVGVGSSKVTSFNSTGSKFVKSNITLTAKADPEGNSLYRFKIYDVSAKKWTTIQDYSTNNTAVFTPTKVGNYKAYVYVKYKDSSKDSDDSRVIDLAITNPVSKATSLNISGNRYVNETITMTAGADPSGDTLYKLWVCDRSTDTWTVLSDWSTKSTATFVPKKSGSYSFVAHVKHKNSDTKTQDDYKSVDVNINKRTSKATTLNISGSKMVNSNITMTAGAEPAGDTLYKLWVCDRSTDTWTVL</sequence>
<keyword evidence="2" id="KW-0732">Signal</keyword>
<dbReference type="InterPro" id="IPR013783">
    <property type="entry name" value="Ig-like_fold"/>
</dbReference>
<dbReference type="Pfam" id="PF07495">
    <property type="entry name" value="Y_Y_Y"/>
    <property type="match status" value="1"/>
</dbReference>
<dbReference type="InterPro" id="IPR011123">
    <property type="entry name" value="Y_Y_Y"/>
</dbReference>
<dbReference type="AlphaFoldDB" id="A0A4V3RL56"/>